<dbReference type="AlphaFoldDB" id="A0ABD3TSF2"/>
<proteinExistence type="predicted"/>
<evidence type="ECO:0000313" key="2">
    <source>
        <dbReference type="Proteomes" id="UP001634393"/>
    </source>
</evidence>
<comment type="caution">
    <text evidence="1">The sequence shown here is derived from an EMBL/GenBank/DDBJ whole genome shotgun (WGS) entry which is preliminary data.</text>
</comment>
<protein>
    <submittedName>
        <fullName evidence="1">Uncharacterized protein</fullName>
    </submittedName>
</protein>
<name>A0ABD3TSF2_9LAMI</name>
<gene>
    <name evidence="1" type="ORF">ACJIZ3_023779</name>
</gene>
<accession>A0ABD3TSF2</accession>
<dbReference type="Proteomes" id="UP001634393">
    <property type="component" value="Unassembled WGS sequence"/>
</dbReference>
<keyword evidence="2" id="KW-1185">Reference proteome</keyword>
<sequence length="87" mass="9839">MLTGNSPIQVSNEEEAYNCECTPARPASSSNYKPKESEIIYVDDTMMTMAIMTTLDRVGDSVEFQIFKPNDQLNEPNEVIQIDVLYN</sequence>
<dbReference type="EMBL" id="JBJXBP010000003">
    <property type="protein sequence ID" value="KAL3839188.1"/>
    <property type="molecule type" value="Genomic_DNA"/>
</dbReference>
<organism evidence="1 2">
    <name type="scientific">Penstemon smallii</name>
    <dbReference type="NCBI Taxonomy" id="265156"/>
    <lineage>
        <taxon>Eukaryota</taxon>
        <taxon>Viridiplantae</taxon>
        <taxon>Streptophyta</taxon>
        <taxon>Embryophyta</taxon>
        <taxon>Tracheophyta</taxon>
        <taxon>Spermatophyta</taxon>
        <taxon>Magnoliopsida</taxon>
        <taxon>eudicotyledons</taxon>
        <taxon>Gunneridae</taxon>
        <taxon>Pentapetalae</taxon>
        <taxon>asterids</taxon>
        <taxon>lamiids</taxon>
        <taxon>Lamiales</taxon>
        <taxon>Plantaginaceae</taxon>
        <taxon>Cheloneae</taxon>
        <taxon>Penstemon</taxon>
    </lineage>
</organism>
<reference evidence="1 2" key="1">
    <citation type="submission" date="2024-12" db="EMBL/GenBank/DDBJ databases">
        <title>The unique morphological basis and parallel evolutionary history of personate flowers in Penstemon.</title>
        <authorList>
            <person name="Depatie T.H."/>
            <person name="Wessinger C.A."/>
        </authorList>
    </citation>
    <scope>NUCLEOTIDE SEQUENCE [LARGE SCALE GENOMIC DNA]</scope>
    <source>
        <strain evidence="1">WTNN_2</strain>
        <tissue evidence="1">Leaf</tissue>
    </source>
</reference>
<evidence type="ECO:0000313" key="1">
    <source>
        <dbReference type="EMBL" id="KAL3839188.1"/>
    </source>
</evidence>